<comment type="caution">
    <text evidence="1">The sequence shown here is derived from an EMBL/GenBank/DDBJ whole genome shotgun (WGS) entry which is preliminary data.</text>
</comment>
<dbReference type="STRING" id="329046.A0A1Y2C4T2"/>
<dbReference type="PANTHER" id="PTHR32215">
    <property type="entry name" value="CILIA- AND FLAGELLA-ASSOCIATED PROTEIN 57"/>
    <property type="match status" value="1"/>
</dbReference>
<protein>
    <recommendedName>
        <fullName evidence="3">CNH domain-containing protein</fullName>
    </recommendedName>
</protein>
<dbReference type="AlphaFoldDB" id="A0A1Y2C4T2"/>
<reference evidence="1 2" key="1">
    <citation type="submission" date="2016-07" db="EMBL/GenBank/DDBJ databases">
        <title>Pervasive Adenine N6-methylation of Active Genes in Fungi.</title>
        <authorList>
            <consortium name="DOE Joint Genome Institute"/>
            <person name="Mondo S.J."/>
            <person name="Dannebaum R.O."/>
            <person name="Kuo R.C."/>
            <person name="Labutti K."/>
            <person name="Haridas S."/>
            <person name="Kuo A."/>
            <person name="Salamov A."/>
            <person name="Ahrendt S.R."/>
            <person name="Lipzen A."/>
            <person name="Sullivan W."/>
            <person name="Andreopoulos W.B."/>
            <person name="Clum A."/>
            <person name="Lindquist E."/>
            <person name="Daum C."/>
            <person name="Ramamoorthy G.K."/>
            <person name="Gryganskyi A."/>
            <person name="Culley D."/>
            <person name="Magnuson J.K."/>
            <person name="James T.Y."/>
            <person name="O'Malley M.A."/>
            <person name="Stajich J.E."/>
            <person name="Spatafora J.W."/>
            <person name="Visel A."/>
            <person name="Grigoriev I.V."/>
        </authorList>
    </citation>
    <scope>NUCLEOTIDE SEQUENCE [LARGE SCALE GENOMIC DNA]</scope>
    <source>
        <strain evidence="1 2">JEL800</strain>
    </source>
</reference>
<evidence type="ECO:0008006" key="3">
    <source>
        <dbReference type="Google" id="ProtNLM"/>
    </source>
</evidence>
<evidence type="ECO:0000313" key="2">
    <source>
        <dbReference type="Proteomes" id="UP000193642"/>
    </source>
</evidence>
<dbReference type="InterPro" id="IPR052993">
    <property type="entry name" value="CFA-57"/>
</dbReference>
<name>A0A1Y2C4T2_9FUNG</name>
<sequence length="235" mass="25279">MDPSLLLLGKGKLLGIVALNPPKPTTKKPLLIESSICPSDGCQLSVVGDTFFRIYRYSEGVLSISNEVLPSLDGESFLCHTWLPNEQVAIGSSNSRILIISGQKTRQSVFLEPAPGYPLPCRVTVIRTTSKGFIAAGHFGTVDIFEKQFDNNTREETYICGFKIPLQQSGSGDANGNNNGALGVPGQSENVSVKNMAVSGTEASLILQTDQNVLYRVLLSGIELKVSGSYKVEKV</sequence>
<dbReference type="Proteomes" id="UP000193642">
    <property type="component" value="Unassembled WGS sequence"/>
</dbReference>
<gene>
    <name evidence="1" type="ORF">BCR33DRAFT_329856</name>
</gene>
<keyword evidence="2" id="KW-1185">Reference proteome</keyword>
<accession>A0A1Y2C4T2</accession>
<dbReference type="PANTHER" id="PTHR32215:SF0">
    <property type="entry name" value="CILIA- AND FLAGELLA-ASSOCIATED PROTEIN 57"/>
    <property type="match status" value="1"/>
</dbReference>
<dbReference type="EMBL" id="MCGO01000030">
    <property type="protein sequence ID" value="ORY42021.1"/>
    <property type="molecule type" value="Genomic_DNA"/>
</dbReference>
<proteinExistence type="predicted"/>
<organism evidence="1 2">
    <name type="scientific">Rhizoclosmatium globosum</name>
    <dbReference type="NCBI Taxonomy" id="329046"/>
    <lineage>
        <taxon>Eukaryota</taxon>
        <taxon>Fungi</taxon>
        <taxon>Fungi incertae sedis</taxon>
        <taxon>Chytridiomycota</taxon>
        <taxon>Chytridiomycota incertae sedis</taxon>
        <taxon>Chytridiomycetes</taxon>
        <taxon>Chytridiales</taxon>
        <taxon>Chytriomycetaceae</taxon>
        <taxon>Rhizoclosmatium</taxon>
    </lineage>
</organism>
<evidence type="ECO:0000313" key="1">
    <source>
        <dbReference type="EMBL" id="ORY42021.1"/>
    </source>
</evidence>